<dbReference type="InParanoid" id="A0A4V3SHM4"/>
<evidence type="ECO:0000313" key="3">
    <source>
        <dbReference type="EMBL" id="TGZ76824.1"/>
    </source>
</evidence>
<evidence type="ECO:0000256" key="2">
    <source>
        <dbReference type="SAM" id="MobiDB-lite"/>
    </source>
</evidence>
<keyword evidence="4" id="KW-1185">Reference proteome</keyword>
<gene>
    <name evidence="3" type="ORF">EX30DRAFT_227054</name>
</gene>
<accession>A0A4V3SHM4</accession>
<feature type="compositionally biased region" description="Basic residues" evidence="2">
    <location>
        <begin position="29"/>
        <end position="44"/>
    </location>
</feature>
<proteinExistence type="predicted"/>
<protein>
    <submittedName>
        <fullName evidence="3">Uncharacterized protein</fullName>
    </submittedName>
</protein>
<reference evidence="3 4" key="1">
    <citation type="submission" date="2019-04" db="EMBL/GenBank/DDBJ databases">
        <title>Comparative genomics and transcriptomics to analyze fruiting body development in filamentous ascomycetes.</title>
        <authorList>
            <consortium name="DOE Joint Genome Institute"/>
            <person name="Lutkenhaus R."/>
            <person name="Traeger S."/>
            <person name="Breuer J."/>
            <person name="Kuo A."/>
            <person name="Lipzen A."/>
            <person name="Pangilinan J."/>
            <person name="Dilworth D."/>
            <person name="Sandor L."/>
            <person name="Poggeler S."/>
            <person name="Barry K."/>
            <person name="Grigoriev I.V."/>
            <person name="Nowrousian M."/>
        </authorList>
    </citation>
    <scope>NUCLEOTIDE SEQUENCE [LARGE SCALE GENOMIC DNA]</scope>
    <source>
        <strain evidence="3 4">CBS 389.68</strain>
    </source>
</reference>
<organism evidence="3 4">
    <name type="scientific">Ascodesmis nigricans</name>
    <dbReference type="NCBI Taxonomy" id="341454"/>
    <lineage>
        <taxon>Eukaryota</taxon>
        <taxon>Fungi</taxon>
        <taxon>Dikarya</taxon>
        <taxon>Ascomycota</taxon>
        <taxon>Pezizomycotina</taxon>
        <taxon>Pezizomycetes</taxon>
        <taxon>Pezizales</taxon>
        <taxon>Ascodesmidaceae</taxon>
        <taxon>Ascodesmis</taxon>
    </lineage>
</organism>
<feature type="region of interest" description="Disordered" evidence="2">
    <location>
        <begin position="1"/>
        <end position="78"/>
    </location>
</feature>
<dbReference type="AlphaFoldDB" id="A0A4V3SHM4"/>
<dbReference type="EMBL" id="ML220165">
    <property type="protein sequence ID" value="TGZ76824.1"/>
    <property type="molecule type" value="Genomic_DNA"/>
</dbReference>
<feature type="coiled-coil region" evidence="1">
    <location>
        <begin position="130"/>
        <end position="238"/>
    </location>
</feature>
<feature type="non-terminal residue" evidence="3">
    <location>
        <position position="1"/>
    </location>
</feature>
<sequence length="241" mass="27860">SPSASISQGESSSSVPPSLSDFPPFPLHPHPRVRARKSTKRLRHLRELPAHHPTPTTPQSEPDASIPPSPSPQEKVKQKINRLLEDSHLLPAAAREILHSPDITAIMSIPATTTTIEKMPPGIPLTPEVEELMKRKILQLEHDLNQKNARCTRLERRVEVLTDVLLRERKYKQRLLKDREEMEKQRNEVMRKGEMELESERKMVEKLKAAVLERDGEMEKMTRRLRVIKEELDRLRMSKEQ</sequence>
<evidence type="ECO:0000313" key="4">
    <source>
        <dbReference type="Proteomes" id="UP000298138"/>
    </source>
</evidence>
<evidence type="ECO:0000256" key="1">
    <source>
        <dbReference type="SAM" id="Coils"/>
    </source>
</evidence>
<name>A0A4V3SHM4_9PEZI</name>
<dbReference type="Proteomes" id="UP000298138">
    <property type="component" value="Unassembled WGS sequence"/>
</dbReference>
<feature type="compositionally biased region" description="Low complexity" evidence="2">
    <location>
        <begin position="1"/>
        <end position="22"/>
    </location>
</feature>
<keyword evidence="1" id="KW-0175">Coiled coil</keyword>